<sequence>MNVHAAFAQFGVRSWKTILGVSVASIGWDDAVRLLQRLIEEDRFTRISFLNAHNANLATTDGEFAAALEDFLILPDGIGVDIAARLLYGTSFPANLNGTDFVPGFLRETARPLTVGLIGAKADNVEGAVRNMARLMPRHEFVLVNDGYFTEAEEQQILERIRTLRPDILLVAMGVPRQELWIRRNLTGEHCTLPIAVGALFDFMSGSVPRAPLLVRKLRLEWLFRLTLEPVRLWRRYVVGNPLFIARVLRDKLLGRQAAL</sequence>
<dbReference type="OrthoDB" id="9771846at2"/>
<dbReference type="RefSeq" id="WP_106775368.1">
    <property type="nucleotide sequence ID" value="NZ_PXYK01000041.1"/>
</dbReference>
<dbReference type="Pfam" id="PF03808">
    <property type="entry name" value="Glyco_tran_WecG"/>
    <property type="match status" value="1"/>
</dbReference>
<dbReference type="Proteomes" id="UP000241229">
    <property type="component" value="Unassembled WGS sequence"/>
</dbReference>
<dbReference type="EMBL" id="PXYK01000041">
    <property type="protein sequence ID" value="PSJ51700.1"/>
    <property type="molecule type" value="Genomic_DNA"/>
</dbReference>
<proteinExistence type="predicted"/>
<dbReference type="CDD" id="cd06533">
    <property type="entry name" value="Glyco_transf_WecG_TagA"/>
    <property type="match status" value="1"/>
</dbReference>
<evidence type="ECO:0000313" key="3">
    <source>
        <dbReference type="EMBL" id="PSJ51700.1"/>
    </source>
</evidence>
<comment type="caution">
    <text evidence="3">The sequence shown here is derived from an EMBL/GenBank/DDBJ whole genome shotgun (WGS) entry which is preliminary data.</text>
</comment>
<dbReference type="GO" id="GO:0016758">
    <property type="term" value="F:hexosyltransferase activity"/>
    <property type="evidence" value="ECO:0007669"/>
    <property type="project" value="TreeGrafter"/>
</dbReference>
<dbReference type="NCBIfam" id="TIGR00696">
    <property type="entry name" value="wecG_tagA_cpsF"/>
    <property type="match status" value="1"/>
</dbReference>
<dbReference type="PANTHER" id="PTHR34136:SF1">
    <property type="entry name" value="UDP-N-ACETYL-D-MANNOSAMINURONIC ACID TRANSFERASE"/>
    <property type="match status" value="1"/>
</dbReference>
<reference evidence="3 4" key="1">
    <citation type="submission" date="2018-03" db="EMBL/GenBank/DDBJ databases">
        <title>The draft genome of Mesorhizobium sp. 6GN-30.</title>
        <authorList>
            <person name="Liu L."/>
            <person name="Li L."/>
            <person name="Wang T."/>
            <person name="Zhang X."/>
            <person name="Liang L."/>
        </authorList>
    </citation>
    <scope>NUCLEOTIDE SEQUENCE [LARGE SCALE GENOMIC DNA]</scope>
    <source>
        <strain evidence="3 4">6GN30</strain>
    </source>
</reference>
<keyword evidence="4" id="KW-1185">Reference proteome</keyword>
<name>A0A2P7RNC2_9HYPH</name>
<dbReference type="AlphaFoldDB" id="A0A2P7RNC2"/>
<keyword evidence="1" id="KW-0328">Glycosyltransferase</keyword>
<accession>A0A2P7RNC2</accession>
<evidence type="ECO:0000256" key="1">
    <source>
        <dbReference type="ARBA" id="ARBA00022676"/>
    </source>
</evidence>
<evidence type="ECO:0000313" key="4">
    <source>
        <dbReference type="Proteomes" id="UP000241229"/>
    </source>
</evidence>
<gene>
    <name evidence="3" type="ORF">C7I84_27280</name>
</gene>
<dbReference type="InterPro" id="IPR004629">
    <property type="entry name" value="WecG_TagA_CpsF"/>
</dbReference>
<evidence type="ECO:0000256" key="2">
    <source>
        <dbReference type="ARBA" id="ARBA00022679"/>
    </source>
</evidence>
<organism evidence="3 4">
    <name type="scientific">Kumtagia ephedrae</name>
    <dbReference type="NCBI Taxonomy" id="2116701"/>
    <lineage>
        <taxon>Bacteria</taxon>
        <taxon>Pseudomonadati</taxon>
        <taxon>Pseudomonadota</taxon>
        <taxon>Alphaproteobacteria</taxon>
        <taxon>Hyphomicrobiales</taxon>
        <taxon>Phyllobacteriaceae</taxon>
        <taxon>Kumtagia</taxon>
    </lineage>
</organism>
<protein>
    <submittedName>
        <fullName evidence="3">Glycosyltransferase</fullName>
    </submittedName>
</protein>
<keyword evidence="2 3" id="KW-0808">Transferase</keyword>
<dbReference type="PANTHER" id="PTHR34136">
    <property type="match status" value="1"/>
</dbReference>